<comment type="caution">
    <text evidence="2">The sequence shown here is derived from an EMBL/GenBank/DDBJ whole genome shotgun (WGS) entry which is preliminary data.</text>
</comment>
<dbReference type="Gene3D" id="3.40.630.30">
    <property type="match status" value="1"/>
</dbReference>
<gene>
    <name evidence="2" type="ORF">GCM10017772_40200</name>
</gene>
<evidence type="ECO:0000313" key="3">
    <source>
        <dbReference type="Proteomes" id="UP000627369"/>
    </source>
</evidence>
<reference evidence="2" key="1">
    <citation type="journal article" date="2014" name="Int. J. Syst. Evol. Microbiol.">
        <title>Complete genome sequence of Corynebacterium casei LMG S-19264T (=DSM 44701T), isolated from a smear-ripened cheese.</title>
        <authorList>
            <consortium name="US DOE Joint Genome Institute (JGI-PGF)"/>
            <person name="Walter F."/>
            <person name="Albersmeier A."/>
            <person name="Kalinowski J."/>
            <person name="Ruckert C."/>
        </authorList>
    </citation>
    <scope>NUCLEOTIDE SEQUENCE</scope>
    <source>
        <strain evidence="2">CGMCC 4.7398</strain>
    </source>
</reference>
<dbReference type="PANTHER" id="PTHR43792">
    <property type="entry name" value="GNAT FAMILY, PUTATIVE (AFU_ORTHOLOGUE AFUA_3G00765)-RELATED-RELATED"/>
    <property type="match status" value="1"/>
</dbReference>
<sequence length="193" mass="21359">MTTPHWPLTTERLQLRPVTPDDAEAFLAWRSQPAVARYMFQPPWTPEFAARKLADWSGAPFSIPGDVLVLAVVDRAGRQVVGEVLLKWATGAGQVEVGYGLRPDASGAGYATEAVRAALDLAFGTYGFHRVFARIDEENTASARVCQRLGMRLEARLVESDIRPDDGAWATELNYAILAGEHQSRRPPSRRDR</sequence>
<evidence type="ECO:0000313" key="2">
    <source>
        <dbReference type="EMBL" id="GHH77941.1"/>
    </source>
</evidence>
<dbReference type="InterPro" id="IPR000182">
    <property type="entry name" value="GNAT_dom"/>
</dbReference>
<dbReference type="GO" id="GO:0016747">
    <property type="term" value="F:acyltransferase activity, transferring groups other than amino-acyl groups"/>
    <property type="evidence" value="ECO:0007669"/>
    <property type="project" value="InterPro"/>
</dbReference>
<dbReference type="SUPFAM" id="SSF55729">
    <property type="entry name" value="Acyl-CoA N-acyltransferases (Nat)"/>
    <property type="match status" value="1"/>
</dbReference>
<name>A0A919G5V7_9MICO</name>
<accession>A0A919G5V7</accession>
<reference evidence="2" key="2">
    <citation type="submission" date="2020-09" db="EMBL/GenBank/DDBJ databases">
        <authorList>
            <person name="Sun Q."/>
            <person name="Zhou Y."/>
        </authorList>
    </citation>
    <scope>NUCLEOTIDE SEQUENCE</scope>
    <source>
        <strain evidence="2">CGMCC 4.7398</strain>
    </source>
</reference>
<protein>
    <submittedName>
        <fullName evidence="2">Acetyltransferase</fullName>
    </submittedName>
</protein>
<evidence type="ECO:0000259" key="1">
    <source>
        <dbReference type="PROSITE" id="PS51186"/>
    </source>
</evidence>
<organism evidence="2 3">
    <name type="scientific">Promicromonospora soli</name>
    <dbReference type="NCBI Taxonomy" id="2035533"/>
    <lineage>
        <taxon>Bacteria</taxon>
        <taxon>Bacillati</taxon>
        <taxon>Actinomycetota</taxon>
        <taxon>Actinomycetes</taxon>
        <taxon>Micrococcales</taxon>
        <taxon>Promicromonosporaceae</taxon>
        <taxon>Promicromonospora</taxon>
    </lineage>
</organism>
<dbReference type="PROSITE" id="PS51186">
    <property type="entry name" value="GNAT"/>
    <property type="match status" value="1"/>
</dbReference>
<dbReference type="PANTHER" id="PTHR43792:SF1">
    <property type="entry name" value="N-ACETYLTRANSFERASE DOMAIN-CONTAINING PROTEIN"/>
    <property type="match status" value="1"/>
</dbReference>
<dbReference type="AlphaFoldDB" id="A0A919G5V7"/>
<dbReference type="Proteomes" id="UP000627369">
    <property type="component" value="Unassembled WGS sequence"/>
</dbReference>
<feature type="domain" description="N-acetyltransferase" evidence="1">
    <location>
        <begin position="13"/>
        <end position="176"/>
    </location>
</feature>
<dbReference type="Pfam" id="PF13302">
    <property type="entry name" value="Acetyltransf_3"/>
    <property type="match status" value="1"/>
</dbReference>
<dbReference type="RefSeq" id="WP_229872615.1">
    <property type="nucleotide sequence ID" value="NZ_BNAS01000006.1"/>
</dbReference>
<proteinExistence type="predicted"/>
<dbReference type="InterPro" id="IPR051531">
    <property type="entry name" value="N-acetyltransferase"/>
</dbReference>
<keyword evidence="3" id="KW-1185">Reference proteome</keyword>
<dbReference type="EMBL" id="BNAS01000006">
    <property type="protein sequence ID" value="GHH77941.1"/>
    <property type="molecule type" value="Genomic_DNA"/>
</dbReference>
<dbReference type="InterPro" id="IPR016181">
    <property type="entry name" value="Acyl_CoA_acyltransferase"/>
</dbReference>